<evidence type="ECO:0000256" key="5">
    <source>
        <dbReference type="PROSITE-ProRule" id="PRU00335"/>
    </source>
</evidence>
<evidence type="ECO:0000259" key="6">
    <source>
        <dbReference type="PROSITE" id="PS50977"/>
    </source>
</evidence>
<dbReference type="PANTHER" id="PTHR47506">
    <property type="entry name" value="TRANSCRIPTIONAL REGULATORY PROTEIN"/>
    <property type="match status" value="1"/>
</dbReference>
<dbReference type="GO" id="GO:0003677">
    <property type="term" value="F:DNA binding"/>
    <property type="evidence" value="ECO:0007669"/>
    <property type="project" value="UniProtKB-UniRule"/>
</dbReference>
<dbReference type="EMBL" id="FNDJ01000008">
    <property type="protein sequence ID" value="SDI96604.1"/>
    <property type="molecule type" value="Genomic_DNA"/>
</dbReference>
<evidence type="ECO:0000256" key="1">
    <source>
        <dbReference type="ARBA" id="ARBA00022491"/>
    </source>
</evidence>
<dbReference type="SUPFAM" id="SSF46689">
    <property type="entry name" value="Homeodomain-like"/>
    <property type="match status" value="1"/>
</dbReference>
<reference evidence="7 8" key="1">
    <citation type="submission" date="2016-10" db="EMBL/GenBank/DDBJ databases">
        <authorList>
            <person name="de Groot N.N."/>
        </authorList>
    </citation>
    <scope>NUCLEOTIDE SEQUENCE [LARGE SCALE GENOMIC DNA]</scope>
    <source>
        <strain evidence="7 8">CGMCC 4.6533</strain>
    </source>
</reference>
<dbReference type="PANTHER" id="PTHR47506:SF6">
    <property type="entry name" value="HTH-TYPE TRANSCRIPTIONAL REPRESSOR NEMR"/>
    <property type="match status" value="1"/>
</dbReference>
<dbReference type="PROSITE" id="PS50977">
    <property type="entry name" value="HTH_TETR_2"/>
    <property type="match status" value="1"/>
</dbReference>
<dbReference type="Pfam" id="PF00440">
    <property type="entry name" value="TetR_N"/>
    <property type="match status" value="1"/>
</dbReference>
<dbReference type="STRING" id="633440.SAMN05421869_10847"/>
<keyword evidence="4" id="KW-0804">Transcription</keyword>
<feature type="DNA-binding region" description="H-T-H motif" evidence="5">
    <location>
        <begin position="38"/>
        <end position="57"/>
    </location>
</feature>
<evidence type="ECO:0000313" key="8">
    <source>
        <dbReference type="Proteomes" id="UP000199202"/>
    </source>
</evidence>
<keyword evidence="8" id="KW-1185">Reference proteome</keyword>
<evidence type="ECO:0000313" key="7">
    <source>
        <dbReference type="EMBL" id="SDI96604.1"/>
    </source>
</evidence>
<keyword evidence="3 5" id="KW-0238">DNA-binding</keyword>
<dbReference type="Proteomes" id="UP000199202">
    <property type="component" value="Unassembled WGS sequence"/>
</dbReference>
<organism evidence="7 8">
    <name type="scientific">Nonomuraea jiangxiensis</name>
    <dbReference type="NCBI Taxonomy" id="633440"/>
    <lineage>
        <taxon>Bacteria</taxon>
        <taxon>Bacillati</taxon>
        <taxon>Actinomycetota</taxon>
        <taxon>Actinomycetes</taxon>
        <taxon>Streptosporangiales</taxon>
        <taxon>Streptosporangiaceae</taxon>
        <taxon>Nonomuraea</taxon>
    </lineage>
</organism>
<keyword evidence="1" id="KW-0678">Repressor</keyword>
<dbReference type="InterPro" id="IPR009057">
    <property type="entry name" value="Homeodomain-like_sf"/>
</dbReference>
<keyword evidence="2" id="KW-0805">Transcription regulation</keyword>
<dbReference type="SUPFAM" id="SSF48498">
    <property type="entry name" value="Tetracyclin repressor-like, C-terminal domain"/>
    <property type="match status" value="1"/>
</dbReference>
<name>A0A1G8PVR2_9ACTN</name>
<dbReference type="RefSeq" id="WP_143043777.1">
    <property type="nucleotide sequence ID" value="NZ_FNDJ01000008.1"/>
</dbReference>
<protein>
    <submittedName>
        <fullName evidence="7">DNA-binding transcriptional regulator, AcrR family</fullName>
    </submittedName>
</protein>
<evidence type="ECO:0000256" key="4">
    <source>
        <dbReference type="ARBA" id="ARBA00023163"/>
    </source>
</evidence>
<evidence type="ECO:0000256" key="2">
    <source>
        <dbReference type="ARBA" id="ARBA00023015"/>
    </source>
</evidence>
<gene>
    <name evidence="7" type="ORF">SAMN05421869_10847</name>
</gene>
<feature type="domain" description="HTH tetR-type" evidence="6">
    <location>
        <begin position="15"/>
        <end position="75"/>
    </location>
</feature>
<evidence type="ECO:0000256" key="3">
    <source>
        <dbReference type="ARBA" id="ARBA00023125"/>
    </source>
</evidence>
<proteinExistence type="predicted"/>
<dbReference type="AlphaFoldDB" id="A0A1G8PVR2"/>
<dbReference type="InterPro" id="IPR039538">
    <property type="entry name" value="BetI_C"/>
</dbReference>
<dbReference type="Gene3D" id="1.10.357.10">
    <property type="entry name" value="Tetracycline Repressor, domain 2"/>
    <property type="match status" value="1"/>
</dbReference>
<sequence>MGKGIRRRGLGARHEDRRRQIAEALLTIINRHGLDAVSLRDVAAEAEVSLGAVQHYFRSKDEMLLFALDYISERGTERVQQSLGLGGKPPRAVLRDILAELVPTDDQRRAELRIATAFTARSLVSPKLAEHLRAGYDALYEVLVLLIRHAQDAGEVSADLDPEQAAAALFALADGLGTHVLIGHGSPETALAVLDEHLDRLFSTTP</sequence>
<dbReference type="Pfam" id="PF13977">
    <property type="entry name" value="TetR_C_6"/>
    <property type="match status" value="1"/>
</dbReference>
<dbReference type="InterPro" id="IPR036271">
    <property type="entry name" value="Tet_transcr_reg_TetR-rel_C_sf"/>
</dbReference>
<accession>A0A1G8PVR2</accession>
<dbReference type="InterPro" id="IPR001647">
    <property type="entry name" value="HTH_TetR"/>
</dbReference>
<dbReference type="OrthoDB" id="9816296at2"/>